<proteinExistence type="inferred from homology"/>
<dbReference type="PROSITE" id="PS51767">
    <property type="entry name" value="PEPTIDASE_A1"/>
    <property type="match status" value="1"/>
</dbReference>
<dbReference type="GO" id="GO:0006508">
    <property type="term" value="P:proteolysis"/>
    <property type="evidence" value="ECO:0007669"/>
    <property type="project" value="UniProtKB-KW"/>
</dbReference>
<dbReference type="Proteomes" id="UP000009168">
    <property type="component" value="Unassembled WGS sequence"/>
</dbReference>
<dbReference type="CDD" id="cd05471">
    <property type="entry name" value="pepsin_like"/>
    <property type="match status" value="1"/>
</dbReference>
<feature type="compositionally biased region" description="Low complexity" evidence="6">
    <location>
        <begin position="639"/>
        <end position="663"/>
    </location>
</feature>
<dbReference type="PANTHER" id="PTHR47966:SF51">
    <property type="entry name" value="BETA-SITE APP-CLEAVING ENZYME, ISOFORM A-RELATED"/>
    <property type="match status" value="1"/>
</dbReference>
<dbReference type="Pfam" id="PF00026">
    <property type="entry name" value="Asp"/>
    <property type="match status" value="1"/>
</dbReference>
<protein>
    <submittedName>
        <fullName evidence="10">Eukaryotic aspartyl protease</fullName>
    </submittedName>
</protein>
<evidence type="ECO:0000256" key="6">
    <source>
        <dbReference type="SAM" id="MobiDB-lite"/>
    </source>
</evidence>
<dbReference type="PANTHER" id="PTHR47966">
    <property type="entry name" value="BETA-SITE APP-CLEAVING ENZYME, ISOFORM A-RELATED"/>
    <property type="match status" value="1"/>
</dbReference>
<keyword evidence="2 10" id="KW-0645">Protease</keyword>
<name>Q232Z5_TETTS</name>
<dbReference type="OrthoDB" id="771136at2759"/>
<dbReference type="AlphaFoldDB" id="Q232Z5"/>
<feature type="chain" id="PRO_5004201289" evidence="8">
    <location>
        <begin position="20"/>
        <end position="688"/>
    </location>
</feature>
<keyword evidence="11" id="KW-1185">Reference proteome</keyword>
<dbReference type="HOGENOM" id="CLU_400396_0_0_1"/>
<gene>
    <name evidence="10" type="ORF">TTHERM_00394580</name>
</gene>
<dbReference type="KEGG" id="tet:TTHERM_00394580"/>
<dbReference type="InParanoid" id="Q232Z5"/>
<dbReference type="GeneID" id="7822710"/>
<feature type="region of interest" description="Disordered" evidence="6">
    <location>
        <begin position="636"/>
        <end position="666"/>
    </location>
</feature>
<organism evidence="10 11">
    <name type="scientific">Tetrahymena thermophila (strain SB210)</name>
    <dbReference type="NCBI Taxonomy" id="312017"/>
    <lineage>
        <taxon>Eukaryota</taxon>
        <taxon>Sar</taxon>
        <taxon>Alveolata</taxon>
        <taxon>Ciliophora</taxon>
        <taxon>Intramacronucleata</taxon>
        <taxon>Oligohymenophorea</taxon>
        <taxon>Hymenostomatida</taxon>
        <taxon>Tetrahymenina</taxon>
        <taxon>Tetrahymenidae</taxon>
        <taxon>Tetrahymena</taxon>
    </lineage>
</organism>
<dbReference type="Gene3D" id="2.40.70.10">
    <property type="entry name" value="Acid Proteases"/>
    <property type="match status" value="2"/>
</dbReference>
<feature type="domain" description="Peptidase A1" evidence="9">
    <location>
        <begin position="74"/>
        <end position="475"/>
    </location>
</feature>
<keyword evidence="5" id="KW-1015">Disulfide bond</keyword>
<evidence type="ECO:0000313" key="10">
    <source>
        <dbReference type="EMBL" id="EAR91685.2"/>
    </source>
</evidence>
<dbReference type="EMBL" id="GG662770">
    <property type="protein sequence ID" value="EAR91685.2"/>
    <property type="molecule type" value="Genomic_DNA"/>
</dbReference>
<evidence type="ECO:0000256" key="2">
    <source>
        <dbReference type="ARBA" id="ARBA00022670"/>
    </source>
</evidence>
<comment type="similarity">
    <text evidence="1">Belongs to the peptidase A1 family.</text>
</comment>
<keyword evidence="7" id="KW-0812">Transmembrane</keyword>
<accession>Q232Z5</accession>
<feature type="signal peptide" evidence="8">
    <location>
        <begin position="1"/>
        <end position="19"/>
    </location>
</feature>
<keyword evidence="8" id="KW-0732">Signal</keyword>
<dbReference type="RefSeq" id="XP_001011930.2">
    <property type="nucleotide sequence ID" value="XM_001011930.2"/>
</dbReference>
<evidence type="ECO:0000256" key="3">
    <source>
        <dbReference type="ARBA" id="ARBA00022750"/>
    </source>
</evidence>
<evidence type="ECO:0000313" key="11">
    <source>
        <dbReference type="Proteomes" id="UP000009168"/>
    </source>
</evidence>
<evidence type="ECO:0000256" key="8">
    <source>
        <dbReference type="SAM" id="SignalP"/>
    </source>
</evidence>
<feature type="transmembrane region" description="Helical" evidence="7">
    <location>
        <begin position="496"/>
        <end position="518"/>
    </location>
</feature>
<dbReference type="GO" id="GO:0004190">
    <property type="term" value="F:aspartic-type endopeptidase activity"/>
    <property type="evidence" value="ECO:0007669"/>
    <property type="project" value="UniProtKB-KW"/>
</dbReference>
<dbReference type="InterPro" id="IPR033121">
    <property type="entry name" value="PEPTIDASE_A1"/>
</dbReference>
<keyword evidence="3" id="KW-0064">Aspartyl protease</keyword>
<evidence type="ECO:0000256" key="5">
    <source>
        <dbReference type="PIRSR" id="PIRSR601461-2"/>
    </source>
</evidence>
<dbReference type="eggNOG" id="ENOG502SQ70">
    <property type="taxonomic scope" value="Eukaryota"/>
</dbReference>
<dbReference type="InterPro" id="IPR001461">
    <property type="entry name" value="Aspartic_peptidase_A1"/>
</dbReference>
<keyword evidence="7" id="KW-0472">Membrane</keyword>
<keyword evidence="4" id="KW-0378">Hydrolase</keyword>
<evidence type="ECO:0000256" key="1">
    <source>
        <dbReference type="ARBA" id="ARBA00007447"/>
    </source>
</evidence>
<dbReference type="InterPro" id="IPR021109">
    <property type="entry name" value="Peptidase_aspartic_dom_sf"/>
</dbReference>
<reference evidence="11" key="1">
    <citation type="journal article" date="2006" name="PLoS Biol.">
        <title>Macronuclear genome sequence of the ciliate Tetrahymena thermophila, a model eukaryote.</title>
        <authorList>
            <person name="Eisen J.A."/>
            <person name="Coyne R.S."/>
            <person name="Wu M."/>
            <person name="Wu D."/>
            <person name="Thiagarajan M."/>
            <person name="Wortman J.R."/>
            <person name="Badger J.H."/>
            <person name="Ren Q."/>
            <person name="Amedeo P."/>
            <person name="Jones K.M."/>
            <person name="Tallon L.J."/>
            <person name="Delcher A.L."/>
            <person name="Salzberg S.L."/>
            <person name="Silva J.C."/>
            <person name="Haas B.J."/>
            <person name="Majoros W.H."/>
            <person name="Farzad M."/>
            <person name="Carlton J.M."/>
            <person name="Smith R.K. Jr."/>
            <person name="Garg J."/>
            <person name="Pearlman R.E."/>
            <person name="Karrer K.M."/>
            <person name="Sun L."/>
            <person name="Manning G."/>
            <person name="Elde N.C."/>
            <person name="Turkewitz A.P."/>
            <person name="Asai D.J."/>
            <person name="Wilkes D.E."/>
            <person name="Wang Y."/>
            <person name="Cai H."/>
            <person name="Collins K."/>
            <person name="Stewart B.A."/>
            <person name="Lee S.R."/>
            <person name="Wilamowska K."/>
            <person name="Weinberg Z."/>
            <person name="Ruzzo W.L."/>
            <person name="Wloga D."/>
            <person name="Gaertig J."/>
            <person name="Frankel J."/>
            <person name="Tsao C.-C."/>
            <person name="Gorovsky M.A."/>
            <person name="Keeling P.J."/>
            <person name="Waller R.F."/>
            <person name="Patron N.J."/>
            <person name="Cherry J.M."/>
            <person name="Stover N.A."/>
            <person name="Krieger C.J."/>
            <person name="del Toro C."/>
            <person name="Ryder H.F."/>
            <person name="Williamson S.C."/>
            <person name="Barbeau R.A."/>
            <person name="Hamilton E.P."/>
            <person name="Orias E."/>
        </authorList>
    </citation>
    <scope>NUCLEOTIDE SEQUENCE [LARGE SCALE GENOMIC DNA]</scope>
    <source>
        <strain evidence="11">SB210</strain>
    </source>
</reference>
<dbReference type="InterPro" id="IPR034164">
    <property type="entry name" value="Pepsin-like_dom"/>
</dbReference>
<evidence type="ECO:0000256" key="4">
    <source>
        <dbReference type="ARBA" id="ARBA00022801"/>
    </source>
</evidence>
<evidence type="ECO:0000256" key="7">
    <source>
        <dbReference type="SAM" id="Phobius"/>
    </source>
</evidence>
<dbReference type="OMA" id="FENQPGN"/>
<evidence type="ECO:0000259" key="9">
    <source>
        <dbReference type="PROSITE" id="PS51767"/>
    </source>
</evidence>
<dbReference type="SUPFAM" id="SSF50630">
    <property type="entry name" value="Acid proteases"/>
    <property type="match status" value="1"/>
</dbReference>
<sequence>MRTFAFIILSLFLASSAFAFLEVALQRKQNELKIKYTEIAQKSKQIKTCQNDILKYKYNTTVITQMCYHKDLAFTIESLIGDVNFNYEVAAIAIDLHSPLSWLKSSKCQSCPEETPIPTFKASQNLTCSNSCLFELTQSSYIITNKYRFNKRGSIVSNNMYLYGEYISSKFSFLAYDPKKKKSMFRYIEEQLKKDTFEKYEDLITFPNLKMIGAEKMIGYKNYPADGAIGLGLNKIYKGDTKVEQNTDIMEALNSSVEQINNRIFGIYINEIGDIFKDYVLIMGGINDKYSHKNLEDIQYVPVNQETSYYWSLPLTELSFNVPSAKVNSQGLSEDFNVIKPKKQNAILSLSTSFIALPKDELNQLISIINRYGESNCKIVDLTYFAVYCTNFHTETLQLMEISLSFQGGTKLVLDYKQLQRQCDVDENYQKENRDDNDCLLNIQLSPTDNIILGEPFLKKHYTIFDQEQMRVGFLPAADNTYWRKEFYQPPSFIKYLIRIVIAVFTLGMCFIVCISQVTRFCKWFRRKWREEDSGHYSEKVSFARHKDEISYDDIELSMREQAMNELKKQQFEDTNDFANTQFQEDSSSHIDIRDYEDNQNINKNADFPSIPKPRGAQQADLIEVEQVQSFDHGFNFVQTNNQPNNNNNSQNNNQNTSNNNNNGFEQHEDISISLDDGNQPKTNNNNF</sequence>
<feature type="disulfide bond" evidence="5">
    <location>
        <begin position="389"/>
        <end position="439"/>
    </location>
</feature>
<dbReference type="STRING" id="312017.Q232Z5"/>
<keyword evidence="7" id="KW-1133">Transmembrane helix</keyword>